<organism evidence="1">
    <name type="scientific">bioreactor metagenome</name>
    <dbReference type="NCBI Taxonomy" id="1076179"/>
    <lineage>
        <taxon>unclassified sequences</taxon>
        <taxon>metagenomes</taxon>
        <taxon>ecological metagenomes</taxon>
    </lineage>
</organism>
<dbReference type="AlphaFoldDB" id="A0A644VYV9"/>
<dbReference type="EMBL" id="VSSQ01000512">
    <property type="protein sequence ID" value="MPL96487.1"/>
    <property type="molecule type" value="Genomic_DNA"/>
</dbReference>
<proteinExistence type="predicted"/>
<comment type="caution">
    <text evidence="1">The sequence shown here is derived from an EMBL/GenBank/DDBJ whole genome shotgun (WGS) entry which is preliminary data.</text>
</comment>
<name>A0A644VYV9_9ZZZZ</name>
<sequence>MRHRCSYPLFVKNGEGLPPVSLTGKNSISEPEINLFPANSYALHLLNCCRNCLFYSHPIQKSGVAHNTLLCIKTLLRNIASLNKRYHGEVKMSGKGIVSAVMGRNSHDCTSAIARKYILGNPNRYFFICKWIYGITAAENTCHSLALCHSLPFSLLFSGSKV</sequence>
<protein>
    <submittedName>
        <fullName evidence="1">Uncharacterized protein</fullName>
    </submittedName>
</protein>
<reference evidence="1" key="1">
    <citation type="submission" date="2019-08" db="EMBL/GenBank/DDBJ databases">
        <authorList>
            <person name="Kucharzyk K."/>
            <person name="Murdoch R.W."/>
            <person name="Higgins S."/>
            <person name="Loffler F."/>
        </authorList>
    </citation>
    <scope>NUCLEOTIDE SEQUENCE</scope>
</reference>
<accession>A0A644VYV9</accession>
<gene>
    <name evidence="1" type="ORF">SDC9_42668</name>
</gene>
<evidence type="ECO:0000313" key="1">
    <source>
        <dbReference type="EMBL" id="MPL96487.1"/>
    </source>
</evidence>